<feature type="domain" description="NolW-like" evidence="13">
    <location>
        <begin position="128"/>
        <end position="187"/>
    </location>
</feature>
<dbReference type="Pfam" id="PF03958">
    <property type="entry name" value="Secretin_N"/>
    <property type="match status" value="3"/>
</dbReference>
<dbReference type="AlphaFoldDB" id="A0A059F9A5"/>
<feature type="domain" description="Type II/III secretion system secretin-like" evidence="12">
    <location>
        <begin position="439"/>
        <end position="604"/>
    </location>
</feature>
<dbReference type="GO" id="GO:0015627">
    <property type="term" value="C:type II protein secretion system complex"/>
    <property type="evidence" value="ECO:0007669"/>
    <property type="project" value="InterPro"/>
</dbReference>
<evidence type="ECO:0000256" key="7">
    <source>
        <dbReference type="ARBA" id="ARBA00022927"/>
    </source>
</evidence>
<evidence type="ECO:0000256" key="5">
    <source>
        <dbReference type="ARBA" id="ARBA00022692"/>
    </source>
</evidence>
<evidence type="ECO:0000313" key="16">
    <source>
        <dbReference type="Proteomes" id="UP000024816"/>
    </source>
</evidence>
<dbReference type="InterPro" id="IPR001775">
    <property type="entry name" value="GspD/PilQ"/>
</dbReference>
<dbReference type="RefSeq" id="WP_035583163.1">
    <property type="nucleotide sequence ID" value="NZ_ARYJ01000009.1"/>
</dbReference>
<keyword evidence="8" id="KW-0472">Membrane</keyword>
<dbReference type="PRINTS" id="PR01032">
    <property type="entry name" value="PHAGEIV"/>
</dbReference>
<dbReference type="OrthoDB" id="9775455at2"/>
<dbReference type="Gene3D" id="3.30.1370.120">
    <property type="match status" value="3"/>
</dbReference>
<sequence>MKLKSALSAILFAASAPSAFALAGESNAEPTRHVMNFDDVELSALIADVSTVTGYTFIVHPDARTKRVTVSSSTPLTRDQVFDVFLSALRVHGFTAVPAGRSTYRIVPERQAVSDASVSASDSNTFTTEIFALKHSSARDVAAVIKPLIAEQGQVVANNASNTLVVVDYASNLPRLRAMLKQIDADPSVTQTISLKNVPAREMASILNALSVQPGENGAAINFQAVSSESGNAVVLQGDEALVRRAVEVSRELDSHDRTEDSLRVIPLNNANAVDLVPVLQQMAVAMDARRAAGGEVDATTTIAQHEPTNSLVISAPPETLGALERIITDLDRRRAQVLVEAIIVEMSDDTARELGLQFLVSGSNDSTVPFVSTNYSRSAPSMLALAGALSSNTPFNTGDTDTNPFAEAAVNSLLGLSGLSVGVGGQDGDTLFGAILTAVENDTQSRILSKPFNMTLDNGTSSLLVGQEVPVATGEVLGDSNSNPFRTVERRDVGVGLNVTPRISNDDTIRLDIIQEVSNIAQAITTGSSTDLIFNTRKIETSVIADDGEIIVLGGLVEQTESMSNEKVPVLGDIPVAGRLFRSEGKGLARTNLMVFIRPTIVRSRSDARDATTRSYRYLRAQELWEGQGSSGESLDRFINQVLGSPPPQ</sequence>
<keyword evidence="3 10" id="KW-0813">Transport</keyword>
<dbReference type="NCBIfam" id="TIGR02517">
    <property type="entry name" value="type_II_gspD"/>
    <property type="match status" value="1"/>
</dbReference>
<evidence type="ECO:0000259" key="12">
    <source>
        <dbReference type="Pfam" id="PF00263"/>
    </source>
</evidence>
<dbReference type="STRING" id="1280952.HJA_13335"/>
<evidence type="ECO:0000256" key="9">
    <source>
        <dbReference type="ARBA" id="ARBA00023237"/>
    </source>
</evidence>
<comment type="similarity">
    <text evidence="2">Belongs to the bacterial secretin family. GSP D subfamily.</text>
</comment>
<feature type="domain" description="GspD-like N0" evidence="14">
    <location>
        <begin position="35"/>
        <end position="106"/>
    </location>
</feature>
<keyword evidence="7" id="KW-0653">Protein transport</keyword>
<dbReference type="EMBL" id="ARYJ01000009">
    <property type="protein sequence ID" value="KCZ87187.1"/>
    <property type="molecule type" value="Genomic_DNA"/>
</dbReference>
<dbReference type="Proteomes" id="UP000024816">
    <property type="component" value="Unassembled WGS sequence"/>
</dbReference>
<feature type="domain" description="NolW-like" evidence="13">
    <location>
        <begin position="190"/>
        <end position="255"/>
    </location>
</feature>
<dbReference type="PATRIC" id="fig|1280952.3.peg.2668"/>
<dbReference type="PANTHER" id="PTHR30332:SF24">
    <property type="entry name" value="SECRETIN GSPD-RELATED"/>
    <property type="match status" value="1"/>
</dbReference>
<dbReference type="InterPro" id="IPR038591">
    <property type="entry name" value="NolW-like_sf"/>
</dbReference>
<evidence type="ECO:0000256" key="8">
    <source>
        <dbReference type="ARBA" id="ARBA00023136"/>
    </source>
</evidence>
<dbReference type="PRINTS" id="PR00811">
    <property type="entry name" value="BCTERIALGSPD"/>
</dbReference>
<evidence type="ECO:0000259" key="13">
    <source>
        <dbReference type="Pfam" id="PF03958"/>
    </source>
</evidence>
<evidence type="ECO:0000259" key="14">
    <source>
        <dbReference type="Pfam" id="PF21305"/>
    </source>
</evidence>
<dbReference type="InterPro" id="IPR050810">
    <property type="entry name" value="Bact_Secretion_Sys_Channel"/>
</dbReference>
<dbReference type="Pfam" id="PF21305">
    <property type="entry name" value="type_II_gspD_N0"/>
    <property type="match status" value="1"/>
</dbReference>
<dbReference type="GO" id="GO:0009279">
    <property type="term" value="C:cell outer membrane"/>
    <property type="evidence" value="ECO:0007669"/>
    <property type="project" value="UniProtKB-SubCell"/>
</dbReference>
<dbReference type="PANTHER" id="PTHR30332">
    <property type="entry name" value="PROBABLE GENERAL SECRETION PATHWAY PROTEIN D"/>
    <property type="match status" value="1"/>
</dbReference>
<organism evidence="15 16">
    <name type="scientific">Hyphomonas jannaschiana VP2</name>
    <dbReference type="NCBI Taxonomy" id="1280952"/>
    <lineage>
        <taxon>Bacteria</taxon>
        <taxon>Pseudomonadati</taxon>
        <taxon>Pseudomonadota</taxon>
        <taxon>Alphaproteobacteria</taxon>
        <taxon>Hyphomonadales</taxon>
        <taxon>Hyphomonadaceae</taxon>
        <taxon>Hyphomonas</taxon>
    </lineage>
</organism>
<protein>
    <submittedName>
        <fullName evidence="15">General secretion pathway protein D</fullName>
    </submittedName>
</protein>
<evidence type="ECO:0000256" key="10">
    <source>
        <dbReference type="RuleBase" id="RU004004"/>
    </source>
</evidence>
<evidence type="ECO:0000313" key="15">
    <source>
        <dbReference type="EMBL" id="KCZ87187.1"/>
    </source>
</evidence>
<comment type="caution">
    <text evidence="15">The sequence shown here is derived from an EMBL/GenBank/DDBJ whole genome shotgun (WGS) entry which is preliminary data.</text>
</comment>
<evidence type="ECO:0000256" key="1">
    <source>
        <dbReference type="ARBA" id="ARBA00004442"/>
    </source>
</evidence>
<dbReference type="Pfam" id="PF00263">
    <property type="entry name" value="Secretin"/>
    <property type="match status" value="1"/>
</dbReference>
<dbReference type="GO" id="GO:0015628">
    <property type="term" value="P:protein secretion by the type II secretion system"/>
    <property type="evidence" value="ECO:0007669"/>
    <property type="project" value="InterPro"/>
</dbReference>
<keyword evidence="4" id="KW-1134">Transmembrane beta strand</keyword>
<evidence type="ECO:0000256" key="3">
    <source>
        <dbReference type="ARBA" id="ARBA00022448"/>
    </source>
</evidence>
<evidence type="ECO:0000256" key="4">
    <source>
        <dbReference type="ARBA" id="ARBA00022452"/>
    </source>
</evidence>
<feature type="signal peptide" evidence="11">
    <location>
        <begin position="1"/>
        <end position="23"/>
    </location>
</feature>
<keyword evidence="16" id="KW-1185">Reference proteome</keyword>
<feature type="domain" description="NolW-like" evidence="13">
    <location>
        <begin position="264"/>
        <end position="337"/>
    </location>
</feature>
<comment type="subcellular location">
    <subcellularLocation>
        <location evidence="1 10">Cell outer membrane</location>
    </subcellularLocation>
</comment>
<accession>A0A059F9A5</accession>
<evidence type="ECO:0000256" key="2">
    <source>
        <dbReference type="ARBA" id="ARBA00006980"/>
    </source>
</evidence>
<proteinExistence type="inferred from homology"/>
<reference evidence="15 16" key="1">
    <citation type="journal article" date="2014" name="Antonie Van Leeuwenhoek">
        <title>Hyphomonas beringensis sp. nov. and Hyphomonas chukchiensis sp. nov., isolated from surface seawater of the Bering Sea and Chukchi Sea.</title>
        <authorList>
            <person name="Li C."/>
            <person name="Lai Q."/>
            <person name="Li G."/>
            <person name="Dong C."/>
            <person name="Wang J."/>
            <person name="Liao Y."/>
            <person name="Shao Z."/>
        </authorList>
    </citation>
    <scope>NUCLEOTIDE SEQUENCE [LARGE SCALE GENOMIC DNA]</scope>
    <source>
        <strain evidence="15 16">VP2</strain>
    </source>
</reference>
<feature type="chain" id="PRO_5001577869" evidence="11">
    <location>
        <begin position="24"/>
        <end position="650"/>
    </location>
</feature>
<name>A0A059F9A5_9PROT</name>
<evidence type="ECO:0000256" key="11">
    <source>
        <dbReference type="SAM" id="SignalP"/>
    </source>
</evidence>
<dbReference type="InterPro" id="IPR049371">
    <property type="entry name" value="GspD-like_N0"/>
</dbReference>
<evidence type="ECO:0000256" key="6">
    <source>
        <dbReference type="ARBA" id="ARBA00022729"/>
    </source>
</evidence>
<dbReference type="eggNOG" id="COG1450">
    <property type="taxonomic scope" value="Bacteria"/>
</dbReference>
<keyword evidence="9" id="KW-0998">Cell outer membrane</keyword>
<keyword evidence="6 11" id="KW-0732">Signal</keyword>
<dbReference type="InterPro" id="IPR004846">
    <property type="entry name" value="T2SS/T3SS_dom"/>
</dbReference>
<gene>
    <name evidence="15" type="ORF">HJA_13335</name>
</gene>
<dbReference type="InterPro" id="IPR013356">
    <property type="entry name" value="T2SS_GspD"/>
</dbReference>
<keyword evidence="5" id="KW-0812">Transmembrane</keyword>
<dbReference type="InterPro" id="IPR005644">
    <property type="entry name" value="NolW-like"/>
</dbReference>